<protein>
    <recommendedName>
        <fullName evidence="9">Endoglucanase</fullName>
        <ecNumber evidence="9">3.2.1.4</ecNumber>
    </recommendedName>
</protein>
<dbReference type="EMBL" id="KX158847">
    <property type="protein sequence ID" value="APF29559.1"/>
    <property type="molecule type" value="mRNA"/>
</dbReference>
<dbReference type="InterPro" id="IPR033126">
    <property type="entry name" value="Glyco_hydro_9_Asp/Glu_AS"/>
</dbReference>
<evidence type="ECO:0000259" key="10">
    <source>
        <dbReference type="Pfam" id="PF00759"/>
    </source>
</evidence>
<dbReference type="Pfam" id="PF00759">
    <property type="entry name" value="Glyco_hydro_9"/>
    <property type="match status" value="1"/>
</dbReference>
<accession>A0A1L2YWF1</accession>
<sequence>MSSRLCSSDNWKEGLRICSLNKLGLRCLGDLFVLILQLFLGFRVVVAVGALENNGGGGDGSDVGLDLTGGYYDAGDHVKFGFPMAFTATMLGWGLIDFEAGHSSAGQLEYGRAALRWATDYFLKCHSSANELWGQVGDGYADHAFWGRPEDMTMYRPAYKIDTGAPGSDLAGETAAALYKIDTGAPGSDLAGETAAALHAQELYSFADQYRAYGDSIWAAADFYRSWSGYGDELCWSSLWLYRATGDVNYLNKAKQFWGEFGVANTPSEFSWDNKNAGSQALFSMLDGGSEYTNALSSFLNSMRSKPTTPGGMVYVSEWGSARHAANVAFIALMANKVGVDGSTNYNWGKQQIDYLLGTYSGRPFVVGYGSGPERPHHRSSSCPDMPEYCDGNWAMTQGGPNPQTLYGALVGGPGQDGSYTDDRNDYVKNEVACDYNAAFTGALAALAESG</sequence>
<evidence type="ECO:0000256" key="7">
    <source>
        <dbReference type="ARBA" id="ARBA00023326"/>
    </source>
</evidence>
<comment type="similarity">
    <text evidence="2 8 9">Belongs to the glycosyl hydrolase 9 (cellulase E) family.</text>
</comment>
<name>A0A1L2YWF1_9EUCA</name>
<dbReference type="GO" id="GO:0008810">
    <property type="term" value="F:cellulase activity"/>
    <property type="evidence" value="ECO:0007669"/>
    <property type="project" value="UniProtKB-EC"/>
</dbReference>
<evidence type="ECO:0000313" key="11">
    <source>
        <dbReference type="EMBL" id="APF29559.1"/>
    </source>
</evidence>
<dbReference type="PANTHER" id="PTHR22298">
    <property type="entry name" value="ENDO-1,4-BETA-GLUCANASE"/>
    <property type="match status" value="1"/>
</dbReference>
<dbReference type="GO" id="GO:0030245">
    <property type="term" value="P:cellulose catabolic process"/>
    <property type="evidence" value="ECO:0007669"/>
    <property type="project" value="UniProtKB-KW"/>
</dbReference>
<dbReference type="AlphaFoldDB" id="A0A1L2YWF1"/>
<dbReference type="InterPro" id="IPR008928">
    <property type="entry name" value="6-hairpin_glycosidase_sf"/>
</dbReference>
<evidence type="ECO:0000256" key="1">
    <source>
        <dbReference type="ARBA" id="ARBA00000966"/>
    </source>
</evidence>
<keyword evidence="3 8" id="KW-0378">Hydrolase</keyword>
<evidence type="ECO:0000256" key="6">
    <source>
        <dbReference type="ARBA" id="ARBA00023295"/>
    </source>
</evidence>
<evidence type="ECO:0000256" key="3">
    <source>
        <dbReference type="ARBA" id="ARBA00022801"/>
    </source>
</evidence>
<evidence type="ECO:0000256" key="5">
    <source>
        <dbReference type="ARBA" id="ARBA00023277"/>
    </source>
</evidence>
<dbReference type="InterPro" id="IPR001701">
    <property type="entry name" value="Glyco_hydro_9"/>
</dbReference>
<dbReference type="EC" id="3.2.1.4" evidence="9"/>
<keyword evidence="5 8" id="KW-0119">Carbohydrate metabolism</keyword>
<evidence type="ECO:0000256" key="4">
    <source>
        <dbReference type="ARBA" id="ARBA00023001"/>
    </source>
</evidence>
<feature type="domain" description="Glycoside hydrolase family 9" evidence="10">
    <location>
        <begin position="57"/>
        <end position="444"/>
    </location>
</feature>
<evidence type="ECO:0000256" key="9">
    <source>
        <dbReference type="RuleBase" id="RU361166"/>
    </source>
</evidence>
<keyword evidence="4 9" id="KW-0136">Cellulose degradation</keyword>
<feature type="active site" evidence="8">
    <location>
        <position position="422"/>
    </location>
</feature>
<feature type="active site" evidence="8">
    <location>
        <position position="431"/>
    </location>
</feature>
<keyword evidence="6 8" id="KW-0326">Glycosidase</keyword>
<evidence type="ECO:0000256" key="8">
    <source>
        <dbReference type="PROSITE-ProRule" id="PRU10060"/>
    </source>
</evidence>
<organism evidence="11">
    <name type="scientific">Mictyris platycheles</name>
    <dbReference type="NCBI Taxonomy" id="1547441"/>
    <lineage>
        <taxon>Eukaryota</taxon>
        <taxon>Metazoa</taxon>
        <taxon>Ecdysozoa</taxon>
        <taxon>Arthropoda</taxon>
        <taxon>Crustacea</taxon>
        <taxon>Multicrustacea</taxon>
        <taxon>Malacostraca</taxon>
        <taxon>Eumalacostraca</taxon>
        <taxon>Eucarida</taxon>
        <taxon>Decapoda</taxon>
        <taxon>Pleocyemata</taxon>
        <taxon>Brachyura</taxon>
        <taxon>Eubrachyura</taxon>
        <taxon>Ocypodoidea</taxon>
        <taxon>Mictyridae</taxon>
        <taxon>Mictyris</taxon>
    </lineage>
</organism>
<dbReference type="Gene3D" id="1.50.10.10">
    <property type="match status" value="1"/>
</dbReference>
<dbReference type="InterPro" id="IPR012341">
    <property type="entry name" value="6hp_glycosidase-like_sf"/>
</dbReference>
<dbReference type="SUPFAM" id="SSF48208">
    <property type="entry name" value="Six-hairpin glycosidases"/>
    <property type="match status" value="1"/>
</dbReference>
<comment type="catalytic activity">
    <reaction evidence="1 9">
        <text>Endohydrolysis of (1-&gt;4)-beta-D-glucosidic linkages in cellulose, lichenin and cereal beta-D-glucans.</text>
        <dbReference type="EC" id="3.2.1.4"/>
    </reaction>
</comment>
<reference evidence="11" key="1">
    <citation type="submission" date="2016-04" db="EMBL/GenBank/DDBJ databases">
        <title>cDNA sequences of GHF9 endo-beta-1,4-glucanases in terrestrial Crustacea.</title>
        <authorList>
            <person name="Gray M."/>
            <person name="Linton S.M."/>
        </authorList>
    </citation>
    <scope>NUCLEOTIDE SEQUENCE</scope>
    <source>
        <tissue evidence="11">Midgut gland</tissue>
    </source>
</reference>
<proteinExistence type="evidence at transcript level"/>
<keyword evidence="7 8" id="KW-0624">Polysaccharide degradation</keyword>
<evidence type="ECO:0000256" key="2">
    <source>
        <dbReference type="ARBA" id="ARBA00007072"/>
    </source>
</evidence>
<dbReference type="PROSITE" id="PS00698">
    <property type="entry name" value="GH9_3"/>
    <property type="match status" value="1"/>
</dbReference>